<dbReference type="PANTHER" id="PTHR45615:SF40">
    <property type="entry name" value="MYOSIN HEAVY CHAIN, NON-MUSCLE"/>
    <property type="match status" value="1"/>
</dbReference>
<protein>
    <submittedName>
        <fullName evidence="4">Uncharacterized protein</fullName>
    </submittedName>
</protein>
<keyword evidence="3" id="KW-0472">Membrane</keyword>
<dbReference type="GO" id="GO:0032982">
    <property type="term" value="C:myosin filament"/>
    <property type="evidence" value="ECO:0007669"/>
    <property type="project" value="TreeGrafter"/>
</dbReference>
<dbReference type="EMBL" id="WUBL01000041">
    <property type="protein sequence ID" value="KAF2969123.1"/>
    <property type="molecule type" value="Genomic_DNA"/>
</dbReference>
<dbReference type="AlphaFoldDB" id="A0A7C8IT04"/>
<evidence type="ECO:0000256" key="3">
    <source>
        <dbReference type="SAM" id="Phobius"/>
    </source>
</evidence>
<feature type="coiled-coil region" evidence="1">
    <location>
        <begin position="337"/>
        <end position="462"/>
    </location>
</feature>
<dbReference type="PANTHER" id="PTHR45615">
    <property type="entry name" value="MYOSIN HEAVY CHAIN, NON-MUSCLE"/>
    <property type="match status" value="1"/>
</dbReference>
<dbReference type="Gene3D" id="1.10.287.1490">
    <property type="match status" value="1"/>
</dbReference>
<dbReference type="InParanoid" id="A0A7C8IT04"/>
<feature type="transmembrane region" description="Helical" evidence="3">
    <location>
        <begin position="834"/>
        <end position="857"/>
    </location>
</feature>
<dbReference type="GO" id="GO:0016460">
    <property type="term" value="C:myosin II complex"/>
    <property type="evidence" value="ECO:0007669"/>
    <property type="project" value="TreeGrafter"/>
</dbReference>
<dbReference type="GO" id="GO:0051015">
    <property type="term" value="F:actin filament binding"/>
    <property type="evidence" value="ECO:0007669"/>
    <property type="project" value="TreeGrafter"/>
</dbReference>
<name>A0A7C8IT04_9PEZI</name>
<feature type="coiled-coil region" evidence="1">
    <location>
        <begin position="491"/>
        <end position="705"/>
    </location>
</feature>
<reference evidence="4 5" key="1">
    <citation type="submission" date="2019-12" db="EMBL/GenBank/DDBJ databases">
        <title>Draft genome sequence of the ascomycete Xylaria multiplex DSM 110363.</title>
        <authorList>
            <person name="Buettner E."/>
            <person name="Kellner H."/>
        </authorList>
    </citation>
    <scope>NUCLEOTIDE SEQUENCE [LARGE SCALE GENOMIC DNA]</scope>
    <source>
        <strain evidence="4 5">DSM 110363</strain>
    </source>
</reference>
<feature type="compositionally biased region" description="Low complexity" evidence="2">
    <location>
        <begin position="300"/>
        <end position="312"/>
    </location>
</feature>
<keyword evidence="3" id="KW-1133">Transmembrane helix</keyword>
<keyword evidence="1" id="KW-0175">Coiled coil</keyword>
<proteinExistence type="predicted"/>
<dbReference type="GO" id="GO:0005737">
    <property type="term" value="C:cytoplasm"/>
    <property type="evidence" value="ECO:0007669"/>
    <property type="project" value="TreeGrafter"/>
</dbReference>
<accession>A0A7C8IT04</accession>
<dbReference type="OrthoDB" id="4779209at2759"/>
<dbReference type="Proteomes" id="UP000481858">
    <property type="component" value="Unassembled WGS sequence"/>
</dbReference>
<keyword evidence="5" id="KW-1185">Reference proteome</keyword>
<evidence type="ECO:0000256" key="2">
    <source>
        <dbReference type="SAM" id="MobiDB-lite"/>
    </source>
</evidence>
<evidence type="ECO:0000256" key="1">
    <source>
        <dbReference type="SAM" id="Coils"/>
    </source>
</evidence>
<organism evidence="4 5">
    <name type="scientific">Xylaria multiplex</name>
    <dbReference type="NCBI Taxonomy" id="323545"/>
    <lineage>
        <taxon>Eukaryota</taxon>
        <taxon>Fungi</taxon>
        <taxon>Dikarya</taxon>
        <taxon>Ascomycota</taxon>
        <taxon>Pezizomycotina</taxon>
        <taxon>Sordariomycetes</taxon>
        <taxon>Xylariomycetidae</taxon>
        <taxon>Xylariales</taxon>
        <taxon>Xylariaceae</taxon>
        <taxon>Xylaria</taxon>
    </lineage>
</organism>
<feature type="region of interest" description="Disordered" evidence="2">
    <location>
        <begin position="264"/>
        <end position="317"/>
    </location>
</feature>
<evidence type="ECO:0000313" key="4">
    <source>
        <dbReference type="EMBL" id="KAF2969123.1"/>
    </source>
</evidence>
<keyword evidence="3" id="KW-0812">Transmembrane</keyword>
<evidence type="ECO:0000313" key="5">
    <source>
        <dbReference type="Proteomes" id="UP000481858"/>
    </source>
</evidence>
<dbReference type="GO" id="GO:0000146">
    <property type="term" value="F:microfilament motor activity"/>
    <property type="evidence" value="ECO:0007669"/>
    <property type="project" value="TreeGrafter"/>
</dbReference>
<sequence length="912" mass="104300">MATNDVLIDIEAVSALILVGTTGVSNISELPQNVVDAGRRVIDRVLKGFNKRYADLLDKSKADLASMKSSLDKQINDLKAQIKAQEEATEEKIEQAVEFHRGQRDEVSRRADAERADMEKERARLEKRREEARAEVERYRRETAEAQRIQAEAEQAFKEEQDRIEELNATVSRLERQVGDLQAESQLWEREASRTATLRENAEEALQRVQEEAARANRRRQELQREVDKLKPELKRAREQILDQEQKLATCQEQLNDAKEELHNLQPDTPAGTPRSSTKAPSPLSDLASNRTRDTESRSGKSGSSPKSSLSRTDSLQRAEDRYVELVATIETDYVPRTEHDRAIADVTRELEDLKIERGNGKQAEVNCLAALGRLRDELAEERENKRANDARVEWLQARIRELERQITVLDAEARTHRGDNANQRDRIRDLERQLKAARESIVDREKRLTQYNERIGGLEKQERVQQTMITTLRTEIAGLRNATSAGAGSNNDKDNEIRRLSDELELVRNELVAARQGANGMNAELEREREALRALQSRYDELRTTLSDRIADLQAENTRLTAENSGPPDERLNNCERAREQLLAENQRLLAENTRLTAENSGPPDGRLNDCERARERLLAENQRLLAENQRLQAQIQNFQDQITALGADADLAAQNRQLRERVNELVAENRRLNDLNRQLQDEIEIIRRERQTLRDELARQEGIINGNGEQAGRTQATLDEQITIFHQEQLELSRQVEALSGNNIDQARLAAETNRVLRFASDIVRTHQDAIQALTIERDLLQDEVQLCVEVQQRARQRARENAAANPEGRPVIVVQPRENLFVRTFNYPLTVLSYTAVWATLVVITVMMLAVIIAEGRRYAEWTAANEHSRALFMSLKRRPQLCLSPPTMDYFWHTVGMALIGRWSSTRA</sequence>
<comment type="caution">
    <text evidence="4">The sequence shown here is derived from an EMBL/GenBank/DDBJ whole genome shotgun (WGS) entry which is preliminary data.</text>
</comment>
<feature type="region of interest" description="Disordered" evidence="2">
    <location>
        <begin position="103"/>
        <end position="122"/>
    </location>
</feature>
<gene>
    <name evidence="4" type="ORF">GQX73_g4509</name>
</gene>